<dbReference type="EMBL" id="JACBXS010000006">
    <property type="protein sequence ID" value="NYS24186.1"/>
    <property type="molecule type" value="Genomic_DNA"/>
</dbReference>
<comment type="similarity">
    <text evidence="1 3">Belongs to the short-chain dehydrogenases/reductases (SDR) family.</text>
</comment>
<dbReference type="SUPFAM" id="SSF51735">
    <property type="entry name" value="NAD(P)-binding Rossmann-fold domains"/>
    <property type="match status" value="1"/>
</dbReference>
<dbReference type="NCBIfam" id="NF004649">
    <property type="entry name" value="PRK05993.1"/>
    <property type="match status" value="1"/>
</dbReference>
<sequence length="274" mass="30196">MRSILITGCSSGIGYHAAHALAARGWQVFATCRKPADCARLQAEGLESCTLDYTDPESIGAALDHVLTVTGGRLDALFNNGAYAIPGAAEDLPTDALRAIFEANLFGWHDLTRRVIPVMRGQGGGRIVQNSSVLGLAALRWRGAYVATKFALEGLTDVLRLEMRGTGVHVVLIEPGPVTSRIRQNSIPHFERWIDWRASPRRAQYEGELLARLYEDRAPDRFELPPDAVTRVLIRALEARAPRPRYFVTLPTHGMAAARRLLPGRALDWLLARV</sequence>
<dbReference type="PROSITE" id="PS00061">
    <property type="entry name" value="ADH_SHORT"/>
    <property type="match status" value="1"/>
</dbReference>
<evidence type="ECO:0000313" key="5">
    <source>
        <dbReference type="Proteomes" id="UP000529417"/>
    </source>
</evidence>
<dbReference type="Pfam" id="PF00106">
    <property type="entry name" value="adh_short"/>
    <property type="match status" value="1"/>
</dbReference>
<dbReference type="InterPro" id="IPR002347">
    <property type="entry name" value="SDR_fam"/>
</dbReference>
<evidence type="ECO:0000256" key="2">
    <source>
        <dbReference type="ARBA" id="ARBA00023002"/>
    </source>
</evidence>
<dbReference type="PANTHER" id="PTHR44169:SF6">
    <property type="entry name" value="NADPH-DEPENDENT 1-ACYLDIHYDROXYACETONE PHOSPHATE REDUCTASE"/>
    <property type="match status" value="1"/>
</dbReference>
<dbReference type="InterPro" id="IPR036291">
    <property type="entry name" value="NAD(P)-bd_dom_sf"/>
</dbReference>
<keyword evidence="5" id="KW-1185">Reference proteome</keyword>
<dbReference type="PANTHER" id="PTHR44169">
    <property type="entry name" value="NADPH-DEPENDENT 1-ACYLDIHYDROXYACETONE PHOSPHATE REDUCTASE"/>
    <property type="match status" value="1"/>
</dbReference>
<accession>A0A7Z0KY47</accession>
<dbReference type="GO" id="GO:0016491">
    <property type="term" value="F:oxidoreductase activity"/>
    <property type="evidence" value="ECO:0007669"/>
    <property type="project" value="UniProtKB-KW"/>
</dbReference>
<keyword evidence="2" id="KW-0560">Oxidoreductase</keyword>
<reference evidence="4 5" key="1">
    <citation type="journal article" date="2000" name="Arch. Microbiol.">
        <title>Rhodobaca bogoriensis gen. nov. and sp. nov., an alkaliphilic purple nonsulfur bacterium from African Rift Valley soda lakes.</title>
        <authorList>
            <person name="Milford A.D."/>
            <person name="Achenbach L.A."/>
            <person name="Jung D.O."/>
            <person name="Madigan M.T."/>
        </authorList>
    </citation>
    <scope>NUCLEOTIDE SEQUENCE [LARGE SCALE GENOMIC DNA]</scope>
    <source>
        <strain evidence="4 5">2376</strain>
    </source>
</reference>
<dbReference type="PRINTS" id="PR00081">
    <property type="entry name" value="GDHRDH"/>
</dbReference>
<evidence type="ECO:0000313" key="4">
    <source>
        <dbReference type="EMBL" id="NYS24186.1"/>
    </source>
</evidence>
<comment type="caution">
    <text evidence="4">The sequence shown here is derived from an EMBL/GenBank/DDBJ whole genome shotgun (WGS) entry which is preliminary data.</text>
</comment>
<dbReference type="Proteomes" id="UP000529417">
    <property type="component" value="Unassembled WGS sequence"/>
</dbReference>
<evidence type="ECO:0000256" key="3">
    <source>
        <dbReference type="RuleBase" id="RU000363"/>
    </source>
</evidence>
<dbReference type="PRINTS" id="PR00080">
    <property type="entry name" value="SDRFAMILY"/>
</dbReference>
<dbReference type="AlphaFoldDB" id="A0A7Z0KY47"/>
<organism evidence="4 5">
    <name type="scientific">Rhabdonatronobacter sediminivivens</name>
    <dbReference type="NCBI Taxonomy" id="2743469"/>
    <lineage>
        <taxon>Bacteria</taxon>
        <taxon>Pseudomonadati</taxon>
        <taxon>Pseudomonadota</taxon>
        <taxon>Alphaproteobacteria</taxon>
        <taxon>Rhodobacterales</taxon>
        <taxon>Paracoccaceae</taxon>
        <taxon>Rhabdonatronobacter</taxon>
    </lineage>
</organism>
<proteinExistence type="inferred from homology"/>
<dbReference type="Gene3D" id="3.40.50.720">
    <property type="entry name" value="NAD(P)-binding Rossmann-like Domain"/>
    <property type="match status" value="1"/>
</dbReference>
<dbReference type="CDD" id="cd05374">
    <property type="entry name" value="17beta-HSD-like_SDR_c"/>
    <property type="match status" value="1"/>
</dbReference>
<protein>
    <submittedName>
        <fullName evidence="4">SDR family oxidoreductase</fullName>
    </submittedName>
</protein>
<gene>
    <name evidence="4" type="ORF">HUK65_04205</name>
</gene>
<evidence type="ECO:0000256" key="1">
    <source>
        <dbReference type="ARBA" id="ARBA00006484"/>
    </source>
</evidence>
<name>A0A7Z0KY47_9RHOB</name>
<dbReference type="InterPro" id="IPR020904">
    <property type="entry name" value="Sc_DH/Rdtase_CS"/>
</dbReference>
<dbReference type="RefSeq" id="WP_179904892.1">
    <property type="nucleotide sequence ID" value="NZ_JACBXS010000006.1"/>
</dbReference>